<dbReference type="CDD" id="cd00018">
    <property type="entry name" value="AP2"/>
    <property type="match status" value="1"/>
</dbReference>
<dbReference type="EMBL" id="JAYWIO010000008">
    <property type="protein sequence ID" value="KAK7245693.1"/>
    <property type="molecule type" value="Genomic_DNA"/>
</dbReference>
<keyword evidence="6" id="KW-0539">Nucleus</keyword>
<dbReference type="PRINTS" id="PR00367">
    <property type="entry name" value="ETHRSPELEMNT"/>
</dbReference>
<evidence type="ECO:0000313" key="10">
    <source>
        <dbReference type="Proteomes" id="UP001372338"/>
    </source>
</evidence>
<evidence type="ECO:0000256" key="4">
    <source>
        <dbReference type="ARBA" id="ARBA00023125"/>
    </source>
</evidence>
<keyword evidence="2" id="KW-0936">Ethylene signaling pathway</keyword>
<feature type="compositionally biased region" description="Polar residues" evidence="7">
    <location>
        <begin position="1"/>
        <end position="31"/>
    </location>
</feature>
<dbReference type="SMART" id="SM00380">
    <property type="entry name" value="AP2"/>
    <property type="match status" value="1"/>
</dbReference>
<dbReference type="AlphaFoldDB" id="A0AAN9E6B4"/>
<dbReference type="InterPro" id="IPR001471">
    <property type="entry name" value="AP2/ERF_dom"/>
</dbReference>
<feature type="domain" description="AP2/ERF" evidence="8">
    <location>
        <begin position="46"/>
        <end position="103"/>
    </location>
</feature>
<dbReference type="PANTHER" id="PTHR31677">
    <property type="entry name" value="AP2 DOMAIN CLASS TRANSCRIPTION FACTOR"/>
    <property type="match status" value="1"/>
</dbReference>
<evidence type="ECO:0000259" key="8">
    <source>
        <dbReference type="PROSITE" id="PS51032"/>
    </source>
</evidence>
<dbReference type="InterPro" id="IPR016177">
    <property type="entry name" value="DNA-bd_dom_sf"/>
</dbReference>
<accession>A0AAN9E6B4</accession>
<dbReference type="GO" id="GO:0003677">
    <property type="term" value="F:DNA binding"/>
    <property type="evidence" value="ECO:0007669"/>
    <property type="project" value="UniProtKB-KW"/>
</dbReference>
<keyword evidence="10" id="KW-1185">Reference proteome</keyword>
<evidence type="ECO:0000313" key="9">
    <source>
        <dbReference type="EMBL" id="KAK7245693.1"/>
    </source>
</evidence>
<protein>
    <recommendedName>
        <fullName evidence="8">AP2/ERF domain-containing protein</fullName>
    </recommendedName>
</protein>
<sequence>MSTSRTTSETSPKGNTNQMNSFFLQRNTSPSGERRGRRKQSSEPGRFLGVRRRPWGRYAAEIRDPTTKERHWLGTFDTAQEAALAYDRAALSMKGRQARTNFIYSSDNETNFHHNLLVTPMQAHQTLLPASSQFLTNNTTQDSENNTQQHHIENHSNYLNNANAMCDESAFDNNNILFSNDYSNNNSGYLECIVPDSCLRPVSSDDQKGSSYVNTNLIMEGQSHFDNTALFSTHQGALNMQTTMVSNFGSFSYPNHGFLDNQQSWDGNSSELSAIVFNKPLKGEDSCMGALCPIIESPSYGVSCSPSLPPFDLGYSPPF</sequence>
<dbReference type="PROSITE" id="PS51032">
    <property type="entry name" value="AP2_ERF"/>
    <property type="match status" value="1"/>
</dbReference>
<evidence type="ECO:0000256" key="7">
    <source>
        <dbReference type="SAM" id="MobiDB-lite"/>
    </source>
</evidence>
<organism evidence="9 10">
    <name type="scientific">Crotalaria pallida</name>
    <name type="common">Smooth rattlebox</name>
    <name type="synonym">Crotalaria striata</name>
    <dbReference type="NCBI Taxonomy" id="3830"/>
    <lineage>
        <taxon>Eukaryota</taxon>
        <taxon>Viridiplantae</taxon>
        <taxon>Streptophyta</taxon>
        <taxon>Embryophyta</taxon>
        <taxon>Tracheophyta</taxon>
        <taxon>Spermatophyta</taxon>
        <taxon>Magnoliopsida</taxon>
        <taxon>eudicotyledons</taxon>
        <taxon>Gunneridae</taxon>
        <taxon>Pentapetalae</taxon>
        <taxon>rosids</taxon>
        <taxon>fabids</taxon>
        <taxon>Fabales</taxon>
        <taxon>Fabaceae</taxon>
        <taxon>Papilionoideae</taxon>
        <taxon>50 kb inversion clade</taxon>
        <taxon>genistoids sensu lato</taxon>
        <taxon>core genistoids</taxon>
        <taxon>Crotalarieae</taxon>
        <taxon>Crotalaria</taxon>
    </lineage>
</organism>
<evidence type="ECO:0000256" key="1">
    <source>
        <dbReference type="ARBA" id="ARBA00004123"/>
    </source>
</evidence>
<evidence type="ECO:0000256" key="6">
    <source>
        <dbReference type="ARBA" id="ARBA00023242"/>
    </source>
</evidence>
<dbReference type="InterPro" id="IPR036955">
    <property type="entry name" value="AP2/ERF_dom_sf"/>
</dbReference>
<dbReference type="SUPFAM" id="SSF54171">
    <property type="entry name" value="DNA-binding domain"/>
    <property type="match status" value="1"/>
</dbReference>
<evidence type="ECO:0000256" key="2">
    <source>
        <dbReference type="ARBA" id="ARBA00022745"/>
    </source>
</evidence>
<evidence type="ECO:0000256" key="3">
    <source>
        <dbReference type="ARBA" id="ARBA00023015"/>
    </source>
</evidence>
<dbReference type="FunFam" id="3.30.730.10:FF:000001">
    <property type="entry name" value="Ethylene-responsive transcription factor 2"/>
    <property type="match status" value="1"/>
</dbReference>
<dbReference type="PANTHER" id="PTHR31677:SF49">
    <property type="entry name" value="ETHYLENE-RESPONSIVE TRANSCRIPTION FACTOR ERF086"/>
    <property type="match status" value="1"/>
</dbReference>
<evidence type="ECO:0000256" key="5">
    <source>
        <dbReference type="ARBA" id="ARBA00023163"/>
    </source>
</evidence>
<dbReference type="Pfam" id="PF00847">
    <property type="entry name" value="AP2"/>
    <property type="match status" value="1"/>
</dbReference>
<proteinExistence type="predicted"/>
<dbReference type="GO" id="GO:0009873">
    <property type="term" value="P:ethylene-activated signaling pathway"/>
    <property type="evidence" value="ECO:0007669"/>
    <property type="project" value="UniProtKB-KW"/>
</dbReference>
<gene>
    <name evidence="9" type="ORF">RIF29_40542</name>
</gene>
<dbReference type="Proteomes" id="UP001372338">
    <property type="component" value="Unassembled WGS sequence"/>
</dbReference>
<reference evidence="9 10" key="1">
    <citation type="submission" date="2024-01" db="EMBL/GenBank/DDBJ databases">
        <title>The genomes of 5 underutilized Papilionoideae crops provide insights into root nodulation and disease resistanc.</title>
        <authorList>
            <person name="Yuan L."/>
        </authorList>
    </citation>
    <scope>NUCLEOTIDE SEQUENCE [LARGE SCALE GENOMIC DNA]</scope>
    <source>
        <strain evidence="9">ZHUSHIDOU_FW_LH</strain>
        <tissue evidence="9">Leaf</tissue>
    </source>
</reference>
<feature type="region of interest" description="Disordered" evidence="7">
    <location>
        <begin position="1"/>
        <end position="50"/>
    </location>
</feature>
<comment type="subcellular location">
    <subcellularLocation>
        <location evidence="1">Nucleus</location>
    </subcellularLocation>
</comment>
<keyword evidence="5" id="KW-0804">Transcription</keyword>
<keyword evidence="3" id="KW-0805">Transcription regulation</keyword>
<comment type="caution">
    <text evidence="9">The sequence shown here is derived from an EMBL/GenBank/DDBJ whole genome shotgun (WGS) entry which is preliminary data.</text>
</comment>
<name>A0AAN9E6B4_CROPI</name>
<dbReference type="Gene3D" id="3.30.730.10">
    <property type="entry name" value="AP2/ERF domain"/>
    <property type="match status" value="1"/>
</dbReference>
<keyword evidence="4" id="KW-0238">DNA-binding</keyword>
<dbReference type="GO" id="GO:0003700">
    <property type="term" value="F:DNA-binding transcription factor activity"/>
    <property type="evidence" value="ECO:0007669"/>
    <property type="project" value="InterPro"/>
</dbReference>
<dbReference type="GO" id="GO:0005634">
    <property type="term" value="C:nucleus"/>
    <property type="evidence" value="ECO:0007669"/>
    <property type="project" value="UniProtKB-SubCell"/>
</dbReference>